<dbReference type="Proteomes" id="UP000320209">
    <property type="component" value="Unassembled WGS sequence"/>
</dbReference>
<dbReference type="GO" id="GO:0008775">
    <property type="term" value="F:acetate CoA-transferase activity"/>
    <property type="evidence" value="ECO:0007669"/>
    <property type="project" value="InterPro"/>
</dbReference>
<evidence type="ECO:0000259" key="3">
    <source>
        <dbReference type="Pfam" id="PF13336"/>
    </source>
</evidence>
<dbReference type="InterPro" id="IPR038460">
    <property type="entry name" value="AcetylCoA_hyd_C_sf"/>
</dbReference>
<feature type="domain" description="Acetyl-CoA hydrolase/transferase N-terminal" evidence="2">
    <location>
        <begin position="59"/>
        <end position="170"/>
    </location>
</feature>
<dbReference type="Gene3D" id="3.30.750.70">
    <property type="entry name" value="4-hydroxybutyrate coenzyme like domains"/>
    <property type="match status" value="1"/>
</dbReference>
<dbReference type="InterPro" id="IPR026888">
    <property type="entry name" value="AcetylCoA_hyd_C"/>
</dbReference>
<dbReference type="PANTHER" id="PTHR43609:SF1">
    <property type="entry name" value="ACETYL-COA HYDROLASE"/>
    <property type="match status" value="1"/>
</dbReference>
<keyword evidence="5" id="KW-1185">Reference proteome</keyword>
<reference evidence="4 5" key="1">
    <citation type="submission" date="2019-06" db="EMBL/GenBank/DDBJ databases">
        <title>Sequencing the genomes of 1000 actinobacteria strains.</title>
        <authorList>
            <person name="Klenk H.-P."/>
        </authorList>
    </citation>
    <scope>NUCLEOTIDE SEQUENCE [LARGE SCALE GENOMIC DNA]</scope>
    <source>
        <strain evidence="4 5">DSM 25218</strain>
    </source>
</reference>
<evidence type="ECO:0000259" key="2">
    <source>
        <dbReference type="Pfam" id="PF02550"/>
    </source>
</evidence>
<dbReference type="EMBL" id="VFOV01000001">
    <property type="protein sequence ID" value="TQL69341.1"/>
    <property type="molecule type" value="Genomic_DNA"/>
</dbReference>
<evidence type="ECO:0000313" key="5">
    <source>
        <dbReference type="Proteomes" id="UP000320209"/>
    </source>
</evidence>
<keyword evidence="4" id="KW-0808">Transferase</keyword>
<proteinExistence type="inferred from homology"/>
<dbReference type="Pfam" id="PF02550">
    <property type="entry name" value="AcetylCoA_hydro"/>
    <property type="match status" value="1"/>
</dbReference>
<dbReference type="AlphaFoldDB" id="A0A543A9S3"/>
<organism evidence="4 5">
    <name type="scientific">Nocardioides albertanoniae</name>
    <dbReference type="NCBI Taxonomy" id="1175486"/>
    <lineage>
        <taxon>Bacteria</taxon>
        <taxon>Bacillati</taxon>
        <taxon>Actinomycetota</taxon>
        <taxon>Actinomycetes</taxon>
        <taxon>Propionibacteriales</taxon>
        <taxon>Nocardioidaceae</taxon>
        <taxon>Nocardioides</taxon>
    </lineage>
</organism>
<protein>
    <submittedName>
        <fullName evidence="4">Succinyl-CoA:acetate CoA-transferase</fullName>
    </submittedName>
</protein>
<evidence type="ECO:0000256" key="1">
    <source>
        <dbReference type="ARBA" id="ARBA00009632"/>
    </source>
</evidence>
<dbReference type="GO" id="GO:0006083">
    <property type="term" value="P:acetate metabolic process"/>
    <property type="evidence" value="ECO:0007669"/>
    <property type="project" value="InterPro"/>
</dbReference>
<gene>
    <name evidence="4" type="ORF">FB381_3246</name>
</gene>
<dbReference type="InterPro" id="IPR037171">
    <property type="entry name" value="NagB/RpiA_transferase-like"/>
</dbReference>
<dbReference type="InterPro" id="IPR046433">
    <property type="entry name" value="ActCoA_hydro"/>
</dbReference>
<dbReference type="SUPFAM" id="SSF100950">
    <property type="entry name" value="NagB/RpiA/CoA transferase-like"/>
    <property type="match status" value="2"/>
</dbReference>
<dbReference type="RefSeq" id="WP_141781229.1">
    <property type="nucleotide sequence ID" value="NZ_VFOV01000001.1"/>
</dbReference>
<comment type="caution">
    <text evidence="4">The sequence shown here is derived from an EMBL/GenBank/DDBJ whole genome shotgun (WGS) entry which is preliminary data.</text>
</comment>
<dbReference type="OrthoDB" id="9801795at2"/>
<dbReference type="PANTHER" id="PTHR43609">
    <property type="entry name" value="ACETYL-COA HYDROLASE"/>
    <property type="match status" value="1"/>
</dbReference>
<feature type="domain" description="Acetyl-CoA hydrolase/transferase C-terminal" evidence="3">
    <location>
        <begin position="271"/>
        <end position="404"/>
    </location>
</feature>
<name>A0A543A9S3_9ACTN</name>
<comment type="similarity">
    <text evidence="1">Belongs to the acetyl-CoA hydrolase/transferase family.</text>
</comment>
<dbReference type="Gene3D" id="3.40.1080.10">
    <property type="entry name" value="Glutaconate Coenzyme A-transferase"/>
    <property type="match status" value="1"/>
</dbReference>
<dbReference type="InterPro" id="IPR003702">
    <property type="entry name" value="ActCoA_hydro_N"/>
</dbReference>
<dbReference type="GO" id="GO:0003986">
    <property type="term" value="F:acetyl-CoA hydrolase activity"/>
    <property type="evidence" value="ECO:0007669"/>
    <property type="project" value="TreeGrafter"/>
</dbReference>
<dbReference type="Pfam" id="PF13336">
    <property type="entry name" value="AcetylCoA_hyd_C"/>
    <property type="match status" value="1"/>
</dbReference>
<accession>A0A543A9S3</accession>
<sequence>MTGDRILDRTLAGRVMSAAEAARQIGPGQTVAMSGLVGAGRPKAVPEALGLFREWPDGVDVRHSRVAQHVTSGFYGDLDVAVVEVAAILPDGLLVPGSSVGNSQTWLEAAGKVIVEVNSWQPDGFEGFHDVHHGARTAPLRAPMQLTTPMQRIGDPYLLVDPDKVAAVVETDRPDVGAVPSPIDETHRAIADLVVDFLRHEVRHDRLHSGLLPLHAGVGAVADAVLAGLREAEFEHLTAYTETVRDSLLDLLDAGKLIGVSATSFGLSEAGARRLNDDVHHYKGRVLLRSQEIATHPEVIRRLGLITIDSMAQADIHGNVNALGGATDFARNAHLNIFVSASSAEAGAPSRIVPFVSHVDHAGHDVHVIVTEQGVADLRGLSPAARSRQIIDRCAHPDHRDELAALVAPQAERR</sequence>
<dbReference type="Gene3D" id="3.40.1080.20">
    <property type="entry name" value="Acetyl-CoA hydrolase/transferase C-terminal domain"/>
    <property type="match status" value="1"/>
</dbReference>
<evidence type="ECO:0000313" key="4">
    <source>
        <dbReference type="EMBL" id="TQL69341.1"/>
    </source>
</evidence>